<keyword evidence="3" id="KW-0961">Cell wall biogenesis/degradation</keyword>
<dbReference type="RefSeq" id="WP_184676659.1">
    <property type="nucleotide sequence ID" value="NZ_JACHGY010000001.1"/>
</dbReference>
<keyword evidence="4" id="KW-0547">Nucleotide-binding</keyword>
<keyword evidence="4" id="KW-0067">ATP-binding</keyword>
<dbReference type="Pfam" id="PF07478">
    <property type="entry name" value="Dala_Dala_lig_C"/>
    <property type="match status" value="1"/>
</dbReference>
<evidence type="ECO:0000313" key="7">
    <source>
        <dbReference type="Proteomes" id="UP000541810"/>
    </source>
</evidence>
<keyword evidence="2 6" id="KW-0436">Ligase</keyword>
<feature type="domain" description="ATP-grasp" evidence="5">
    <location>
        <begin position="119"/>
        <end position="334"/>
    </location>
</feature>
<dbReference type="GO" id="GO:0046872">
    <property type="term" value="F:metal ion binding"/>
    <property type="evidence" value="ECO:0007669"/>
    <property type="project" value="InterPro"/>
</dbReference>
<dbReference type="AlphaFoldDB" id="A0A7X0LJS2"/>
<dbReference type="GO" id="GO:0005524">
    <property type="term" value="F:ATP binding"/>
    <property type="evidence" value="ECO:0007669"/>
    <property type="project" value="UniProtKB-UniRule"/>
</dbReference>
<protein>
    <submittedName>
        <fullName evidence="6">D-alanine-D-alanine ligase</fullName>
        <ecNumber evidence="6">6.3.2.4</ecNumber>
    </submittedName>
</protein>
<reference evidence="6 7" key="1">
    <citation type="submission" date="2020-08" db="EMBL/GenBank/DDBJ databases">
        <title>Genomic Encyclopedia of Type Strains, Phase IV (KMG-IV): sequencing the most valuable type-strain genomes for metagenomic binning, comparative biology and taxonomic classification.</title>
        <authorList>
            <person name="Goeker M."/>
        </authorList>
    </citation>
    <scope>NUCLEOTIDE SEQUENCE [LARGE SCALE GENOMIC DNA]</scope>
    <source>
        <strain evidence="6 7">DSM 103725</strain>
    </source>
</reference>
<comment type="caution">
    <text evidence="6">The sequence shown here is derived from an EMBL/GenBank/DDBJ whole genome shotgun (WGS) entry which is preliminary data.</text>
</comment>
<dbReference type="GO" id="GO:0071555">
    <property type="term" value="P:cell wall organization"/>
    <property type="evidence" value="ECO:0007669"/>
    <property type="project" value="UniProtKB-KW"/>
</dbReference>
<dbReference type="SUPFAM" id="SSF56059">
    <property type="entry name" value="Glutathione synthetase ATP-binding domain-like"/>
    <property type="match status" value="1"/>
</dbReference>
<dbReference type="PANTHER" id="PTHR23132:SF26">
    <property type="entry name" value="BLR7451 PROTEIN"/>
    <property type="match status" value="1"/>
</dbReference>
<dbReference type="InterPro" id="IPR013815">
    <property type="entry name" value="ATP_grasp_subdomain_1"/>
</dbReference>
<evidence type="ECO:0000313" key="6">
    <source>
        <dbReference type="EMBL" id="MBB6429059.1"/>
    </source>
</evidence>
<dbReference type="PANTHER" id="PTHR23132">
    <property type="entry name" value="D-ALANINE--D-ALANINE LIGASE"/>
    <property type="match status" value="1"/>
</dbReference>
<organism evidence="6 7">
    <name type="scientific">Algisphaera agarilytica</name>
    <dbReference type="NCBI Taxonomy" id="1385975"/>
    <lineage>
        <taxon>Bacteria</taxon>
        <taxon>Pseudomonadati</taxon>
        <taxon>Planctomycetota</taxon>
        <taxon>Phycisphaerae</taxon>
        <taxon>Phycisphaerales</taxon>
        <taxon>Phycisphaeraceae</taxon>
        <taxon>Algisphaera</taxon>
    </lineage>
</organism>
<dbReference type="EC" id="6.3.2.4" evidence="6"/>
<evidence type="ECO:0000259" key="5">
    <source>
        <dbReference type="PROSITE" id="PS50975"/>
    </source>
</evidence>
<evidence type="ECO:0000256" key="1">
    <source>
        <dbReference type="ARBA" id="ARBA00010871"/>
    </source>
</evidence>
<comment type="similarity">
    <text evidence="1">Belongs to the D-alanine--D-alanine ligase family.</text>
</comment>
<dbReference type="SUPFAM" id="SSF52440">
    <property type="entry name" value="PreATP-grasp domain"/>
    <property type="match status" value="1"/>
</dbReference>
<dbReference type="EMBL" id="JACHGY010000001">
    <property type="protein sequence ID" value="MBB6429059.1"/>
    <property type="molecule type" value="Genomic_DNA"/>
</dbReference>
<dbReference type="PROSITE" id="PS50975">
    <property type="entry name" value="ATP_GRASP"/>
    <property type="match status" value="1"/>
</dbReference>
<dbReference type="InterPro" id="IPR011095">
    <property type="entry name" value="Dala_Dala_lig_C"/>
</dbReference>
<name>A0A7X0LJS2_9BACT</name>
<proteinExistence type="inferred from homology"/>
<dbReference type="InterPro" id="IPR011761">
    <property type="entry name" value="ATP-grasp"/>
</dbReference>
<dbReference type="Gene3D" id="3.30.1490.20">
    <property type="entry name" value="ATP-grasp fold, A domain"/>
    <property type="match status" value="1"/>
</dbReference>
<evidence type="ECO:0000256" key="4">
    <source>
        <dbReference type="PROSITE-ProRule" id="PRU00409"/>
    </source>
</evidence>
<gene>
    <name evidence="6" type="ORF">HNQ40_000865</name>
</gene>
<evidence type="ECO:0000256" key="3">
    <source>
        <dbReference type="ARBA" id="ARBA00023316"/>
    </source>
</evidence>
<evidence type="ECO:0000256" key="2">
    <source>
        <dbReference type="ARBA" id="ARBA00022598"/>
    </source>
</evidence>
<keyword evidence="7" id="KW-1185">Reference proteome</keyword>
<accession>A0A7X0LJS2</accession>
<dbReference type="InterPro" id="IPR016185">
    <property type="entry name" value="PreATP-grasp_dom_sf"/>
</dbReference>
<dbReference type="GO" id="GO:0008716">
    <property type="term" value="F:D-alanine-D-alanine ligase activity"/>
    <property type="evidence" value="ECO:0007669"/>
    <property type="project" value="UniProtKB-EC"/>
</dbReference>
<sequence>MKKRLRILLLCHESLIPPDTVEGISDAEVAPYKTEFDVMATLREMGHTVWPIGIGSDLAVIKNAVDHLKPDIAFNLLEEFAGVGVYDAHVASYLEMIRLPYTGCNPRGLMLAHNKAVSKMICRYHRIPVPAFHVFPVGRSSAKLRRPKRLEFPLIVKSLTEEGSVGISQASVVHDEEKLAERVAFIHRQLRTDALVEHYIDGREVYVGVLGNDRLQTLPPWEVHFKDLREGAPKIATSKVKWDENYQKKIGLTTEHAKDLPGNLETTLPKLAKRVYRALQLSGYARMDFRLTDDGRAFLLEANPNPQLMYGEDFAESAEFVGIQYEALLQKLLSLGMRYRLVGQA</sequence>
<dbReference type="Proteomes" id="UP000541810">
    <property type="component" value="Unassembled WGS sequence"/>
</dbReference>
<dbReference type="Gene3D" id="3.30.470.20">
    <property type="entry name" value="ATP-grasp fold, B domain"/>
    <property type="match status" value="1"/>
</dbReference>